<evidence type="ECO:0000256" key="2">
    <source>
        <dbReference type="ARBA" id="ARBA00022795"/>
    </source>
</evidence>
<evidence type="ECO:0000313" key="4">
    <source>
        <dbReference type="EMBL" id="HIU53780.1"/>
    </source>
</evidence>
<comment type="caution">
    <text evidence="4">The sequence shown here is derived from an EMBL/GenBank/DDBJ whole genome shotgun (WGS) entry which is preliminary data.</text>
</comment>
<evidence type="ECO:0000256" key="1">
    <source>
        <dbReference type="ARBA" id="ARBA00022491"/>
    </source>
</evidence>
<dbReference type="InterPro" id="IPR009967">
    <property type="entry name" value="Flagellum_FlbT"/>
</dbReference>
<name>A0A9D1SBA2_9PROT</name>
<dbReference type="Proteomes" id="UP000824107">
    <property type="component" value="Unassembled WGS sequence"/>
</dbReference>
<keyword evidence="3" id="KW-0694">RNA-binding</keyword>
<reference evidence="4" key="1">
    <citation type="submission" date="2020-10" db="EMBL/GenBank/DDBJ databases">
        <authorList>
            <person name="Gilroy R."/>
        </authorList>
    </citation>
    <scope>NUCLEOTIDE SEQUENCE</scope>
    <source>
        <strain evidence="4">ChiW3-316</strain>
    </source>
</reference>
<gene>
    <name evidence="4" type="primary">flbT</name>
    <name evidence="4" type="ORF">IAD20_06835</name>
</gene>
<dbReference type="Pfam" id="PF07378">
    <property type="entry name" value="FlbT"/>
    <property type="match status" value="1"/>
</dbReference>
<keyword evidence="4" id="KW-0966">Cell projection</keyword>
<proteinExistence type="predicted"/>
<keyword evidence="4" id="KW-0969">Cilium</keyword>
<keyword evidence="4" id="KW-0282">Flagellum</keyword>
<dbReference type="AlphaFoldDB" id="A0A9D1SBA2"/>
<dbReference type="GO" id="GO:0044781">
    <property type="term" value="P:bacterial-type flagellum organization"/>
    <property type="evidence" value="ECO:0007669"/>
    <property type="project" value="UniProtKB-KW"/>
</dbReference>
<evidence type="ECO:0000313" key="5">
    <source>
        <dbReference type="Proteomes" id="UP000824107"/>
    </source>
</evidence>
<reference evidence="4" key="2">
    <citation type="journal article" date="2021" name="PeerJ">
        <title>Extensive microbial diversity within the chicken gut microbiome revealed by metagenomics and culture.</title>
        <authorList>
            <person name="Gilroy R."/>
            <person name="Ravi A."/>
            <person name="Getino M."/>
            <person name="Pursley I."/>
            <person name="Horton D.L."/>
            <person name="Alikhan N.F."/>
            <person name="Baker D."/>
            <person name="Gharbi K."/>
            <person name="Hall N."/>
            <person name="Watson M."/>
            <person name="Adriaenssens E.M."/>
            <person name="Foster-Nyarko E."/>
            <person name="Jarju S."/>
            <person name="Secka A."/>
            <person name="Antonio M."/>
            <person name="Oren A."/>
            <person name="Chaudhuri R.R."/>
            <person name="La Ragione R."/>
            <person name="Hildebrand F."/>
            <person name="Pallen M.J."/>
        </authorList>
    </citation>
    <scope>NUCLEOTIDE SEQUENCE</scope>
    <source>
        <strain evidence="4">ChiW3-316</strain>
    </source>
</reference>
<dbReference type="GO" id="GO:0048027">
    <property type="term" value="F:mRNA 5'-UTR binding"/>
    <property type="evidence" value="ECO:0007669"/>
    <property type="project" value="InterPro"/>
</dbReference>
<accession>A0A9D1SBA2</accession>
<organism evidence="4 5">
    <name type="scientific">Candidatus Scatocola faecipullorum</name>
    <dbReference type="NCBI Taxonomy" id="2840917"/>
    <lineage>
        <taxon>Bacteria</taxon>
        <taxon>Pseudomonadati</taxon>
        <taxon>Pseudomonadota</taxon>
        <taxon>Alphaproteobacteria</taxon>
        <taxon>Rhodospirillales</taxon>
        <taxon>Rhodospirillaceae</taxon>
        <taxon>Rhodospirillaceae incertae sedis</taxon>
        <taxon>Candidatus Scatocola</taxon>
    </lineage>
</organism>
<dbReference type="GO" id="GO:1902209">
    <property type="term" value="P:negative regulation of bacterial-type flagellum assembly"/>
    <property type="evidence" value="ECO:0007669"/>
    <property type="project" value="InterPro"/>
</dbReference>
<dbReference type="GO" id="GO:0006402">
    <property type="term" value="P:mRNA catabolic process"/>
    <property type="evidence" value="ECO:0007669"/>
    <property type="project" value="InterPro"/>
</dbReference>
<evidence type="ECO:0000256" key="3">
    <source>
        <dbReference type="ARBA" id="ARBA00022884"/>
    </source>
</evidence>
<protein>
    <submittedName>
        <fullName evidence="4">Flagellar biosynthesis repressor FlbT</fullName>
    </submittedName>
</protein>
<keyword evidence="1" id="KW-0678">Repressor</keyword>
<keyword evidence="2" id="KW-1005">Bacterial flagellum biogenesis</keyword>
<sequence>MPLKIELKPHESIIIGESLITNDNERTRFYIEGNVPILREKFILRESEANTPSKRVYFIVQQMYLAKEPTQLQKLYLEYVRDLQNAAPSLIPYIAAVSDCVLNNDFYAAIKNADKLVKKESELFGEALNLG</sequence>
<dbReference type="EMBL" id="DVNC01000049">
    <property type="protein sequence ID" value="HIU53780.1"/>
    <property type="molecule type" value="Genomic_DNA"/>
</dbReference>